<dbReference type="EMBL" id="CM043040">
    <property type="protein sequence ID" value="KAI4572987.1"/>
    <property type="molecule type" value="Genomic_DNA"/>
</dbReference>
<comment type="caution">
    <text evidence="1">The sequence shown here is derived from an EMBL/GenBank/DDBJ whole genome shotgun (WGS) entry which is preliminary data.</text>
</comment>
<evidence type="ECO:0000313" key="2">
    <source>
        <dbReference type="Proteomes" id="UP001057279"/>
    </source>
</evidence>
<organism evidence="1 2">
    <name type="scientific">Ovis ammon polii x Ovis aries</name>
    <dbReference type="NCBI Taxonomy" id="2918886"/>
    <lineage>
        <taxon>Eukaryota</taxon>
        <taxon>Metazoa</taxon>
        <taxon>Chordata</taxon>
        <taxon>Craniata</taxon>
        <taxon>Vertebrata</taxon>
        <taxon>Euteleostomi</taxon>
        <taxon>Mammalia</taxon>
        <taxon>Eutheria</taxon>
        <taxon>Laurasiatheria</taxon>
        <taxon>Artiodactyla</taxon>
        <taxon>Ruminantia</taxon>
        <taxon>Pecora</taxon>
        <taxon>Bovidae</taxon>
        <taxon>Caprinae</taxon>
        <taxon>Ovis</taxon>
    </lineage>
</organism>
<proteinExistence type="predicted"/>
<accession>A0ACB9ULW3</accession>
<name>A0ACB9ULW3_9CETA</name>
<protein>
    <submittedName>
        <fullName evidence="1">Uncharacterized protein</fullName>
    </submittedName>
</protein>
<keyword evidence="2" id="KW-1185">Reference proteome</keyword>
<gene>
    <name evidence="1" type="ORF">MJG53_012825</name>
</gene>
<dbReference type="Proteomes" id="UP001057279">
    <property type="component" value="Linkage Group LG15"/>
</dbReference>
<sequence>MQPLLLLVAFLLTPRAKAGEIIGGHEAKPHSRPYMAYLQYWNQDVQSRCGGFLVREDFVLTAAHCHGSSMNVTLGAHNIKQQERTQQVIGVRRAICHPDYNPKNFSNDIMLLKLERKAKQTSAVKPLRLPRAKARVKPGQVCSVAGWGRDSTGSYADTLQEVKLTVQEDRRCEAYLRNYYNHANQLCVGDPKTKKATFKPWLHEHSGQAGIFLSEKIIGGQEAKPHSRPYMAFLWFKTSGKSGKCGGFLVCEDFVLTAAHCWGRQMKVTLGAHNIKEKERTQQIILSRRAIRHPGYNSETCANDLMLLQLERKAKMTAAVSTIGLPSSSDTVNPGMLCSVAGWGLLRVNGSTANKLQEVELEVQRDEECKSRYEDYNTSTQMCVGNPRMRSNAMEGDSGGPFVCNGVAQGIVSYGEDTPPDVYTRISSSINVTLGAHNIKQQERTQQVIGVKRAIRHPDYNPDNFSNDIMLLQARKTPHWPCPPGIRS</sequence>
<evidence type="ECO:0000313" key="1">
    <source>
        <dbReference type="EMBL" id="KAI4572987.1"/>
    </source>
</evidence>
<reference evidence="1" key="1">
    <citation type="submission" date="2022-03" db="EMBL/GenBank/DDBJ databases">
        <title>Genomic analyses of argali, domestic sheep and their hybrids provide insights into chromosomal evolution, heterosis and genetic basis of agronomic traits.</title>
        <authorList>
            <person name="Li M."/>
        </authorList>
    </citation>
    <scope>NUCLEOTIDE SEQUENCE</scope>
    <source>
        <strain evidence="1">F1 hybrid</strain>
    </source>
</reference>